<dbReference type="Pfam" id="PF03591">
    <property type="entry name" value="AzlC"/>
    <property type="match status" value="1"/>
</dbReference>
<evidence type="ECO:0000256" key="8">
    <source>
        <dbReference type="SAM" id="Phobius"/>
    </source>
</evidence>
<evidence type="ECO:0000256" key="4">
    <source>
        <dbReference type="ARBA" id="ARBA00022475"/>
    </source>
</evidence>
<feature type="transmembrane region" description="Helical" evidence="8">
    <location>
        <begin position="213"/>
        <end position="232"/>
    </location>
</feature>
<dbReference type="OrthoDB" id="3177005at2"/>
<protein>
    <recommendedName>
        <fullName evidence="11">Branched-chain amino acid ABC transporter permease</fullName>
    </recommendedName>
</protein>
<comment type="subcellular location">
    <subcellularLocation>
        <location evidence="1">Cell membrane</location>
        <topology evidence="1">Multi-pass membrane protein</topology>
    </subcellularLocation>
</comment>
<keyword evidence="10" id="KW-1185">Reference proteome</keyword>
<accession>A0A140DXT3</accession>
<dbReference type="KEGG" id="fro:AALO17_23260"/>
<evidence type="ECO:0000256" key="6">
    <source>
        <dbReference type="ARBA" id="ARBA00022989"/>
    </source>
</evidence>
<dbReference type="EMBL" id="CP011391">
    <property type="protein sequence ID" value="AMK55460.1"/>
    <property type="molecule type" value="Genomic_DNA"/>
</dbReference>
<evidence type="ECO:0000256" key="7">
    <source>
        <dbReference type="ARBA" id="ARBA00023136"/>
    </source>
</evidence>
<dbReference type="GO" id="GO:0005886">
    <property type="term" value="C:plasma membrane"/>
    <property type="evidence" value="ECO:0007669"/>
    <property type="project" value="UniProtKB-SubCell"/>
</dbReference>
<feature type="transmembrane region" description="Helical" evidence="8">
    <location>
        <begin position="188"/>
        <end position="207"/>
    </location>
</feature>
<dbReference type="PANTHER" id="PTHR34979:SF1">
    <property type="entry name" value="INNER MEMBRANE PROTEIN YGAZ"/>
    <property type="match status" value="1"/>
</dbReference>
<feature type="transmembrane region" description="Helical" evidence="8">
    <location>
        <begin position="163"/>
        <end position="181"/>
    </location>
</feature>
<dbReference type="RefSeq" id="WP_067559153.1">
    <property type="nucleotide sequence ID" value="NZ_CAMTBT010000013.1"/>
</dbReference>
<evidence type="ECO:0000256" key="3">
    <source>
        <dbReference type="ARBA" id="ARBA00022448"/>
    </source>
</evidence>
<dbReference type="STRING" id="1702221.AALO17_23260"/>
<keyword evidence="3" id="KW-0813">Transport</keyword>
<gene>
    <name evidence="9" type="ORF">AALO17_23260</name>
</gene>
<dbReference type="Proteomes" id="UP000069771">
    <property type="component" value="Chromosome"/>
</dbReference>
<keyword evidence="7 8" id="KW-0472">Membrane</keyword>
<keyword evidence="5 8" id="KW-0812">Transmembrane</keyword>
<evidence type="ECO:0000313" key="9">
    <source>
        <dbReference type="EMBL" id="AMK55460.1"/>
    </source>
</evidence>
<reference evidence="9 10" key="1">
    <citation type="journal article" date="2016" name="Gut Pathog.">
        <title>Whole genome sequencing of "Faecalibaculum rodentium" ALO17, isolated from C57BL/6J laboratory mouse feces.</title>
        <authorList>
            <person name="Lim S."/>
            <person name="Chang D.H."/>
            <person name="Ahn S."/>
            <person name="Kim B.C."/>
        </authorList>
    </citation>
    <scope>NUCLEOTIDE SEQUENCE [LARGE SCALE GENOMIC DNA]</scope>
    <source>
        <strain evidence="9 10">Alo17</strain>
    </source>
</reference>
<evidence type="ECO:0008006" key="11">
    <source>
        <dbReference type="Google" id="ProtNLM"/>
    </source>
</evidence>
<dbReference type="GeneID" id="78478874"/>
<organism evidence="9 10">
    <name type="scientific">Faecalibaculum rodentium</name>
    <dbReference type="NCBI Taxonomy" id="1702221"/>
    <lineage>
        <taxon>Bacteria</taxon>
        <taxon>Bacillati</taxon>
        <taxon>Bacillota</taxon>
        <taxon>Erysipelotrichia</taxon>
        <taxon>Erysipelotrichales</taxon>
        <taxon>Erysipelotrichaceae</taxon>
        <taxon>Faecalibaculum</taxon>
    </lineage>
</organism>
<dbReference type="PANTHER" id="PTHR34979">
    <property type="entry name" value="INNER MEMBRANE PROTEIN YGAZ"/>
    <property type="match status" value="1"/>
</dbReference>
<keyword evidence="6 8" id="KW-1133">Transmembrane helix</keyword>
<dbReference type="AlphaFoldDB" id="A0A140DXT3"/>
<name>A0A140DXT3_9FIRM</name>
<keyword evidence="4" id="KW-1003">Cell membrane</keyword>
<feature type="transmembrane region" description="Helical" evidence="8">
    <location>
        <begin position="20"/>
        <end position="43"/>
    </location>
</feature>
<comment type="similarity">
    <text evidence="2">Belongs to the AzlC family.</text>
</comment>
<evidence type="ECO:0000256" key="1">
    <source>
        <dbReference type="ARBA" id="ARBA00004651"/>
    </source>
</evidence>
<evidence type="ECO:0000256" key="5">
    <source>
        <dbReference type="ARBA" id="ARBA00022692"/>
    </source>
</evidence>
<dbReference type="GO" id="GO:1903785">
    <property type="term" value="P:L-valine transmembrane transport"/>
    <property type="evidence" value="ECO:0007669"/>
    <property type="project" value="TreeGrafter"/>
</dbReference>
<evidence type="ECO:0000256" key="2">
    <source>
        <dbReference type="ARBA" id="ARBA00010735"/>
    </source>
</evidence>
<proteinExistence type="inferred from homology"/>
<evidence type="ECO:0000313" key="10">
    <source>
        <dbReference type="Proteomes" id="UP000069771"/>
    </source>
</evidence>
<sequence length="250" mass="25931">MRAVDRAGNSQSYAAGLRLGIPIALGYFSVSMAYGLSAVVLGFRPLQAALISISNLTSAGQFAGTQIIAQHGQLAELVLTTLVINARYFLMALSLSQKLEKTSLLQRLVMAYGITDEIFAAAIGESGKLSFSFMMGLITLPVIGWTAGTWTGAAASSLLSPDVAGACGVAMYGMFIAILIPKARQDHSVAVCVALAATLSLACSLLQLSSGWAVILVTVITAGIMAWLHPGAGMEAEDAASRTTGQEENA</sequence>
<feature type="transmembrane region" description="Helical" evidence="8">
    <location>
        <begin position="131"/>
        <end position="151"/>
    </location>
</feature>
<dbReference type="InterPro" id="IPR011606">
    <property type="entry name" value="Brnchd-chn_aa_trnsp_permease"/>
</dbReference>